<dbReference type="PROSITE" id="PS50297">
    <property type="entry name" value="ANK_REP_REGION"/>
    <property type="match status" value="1"/>
</dbReference>
<dbReference type="Gene3D" id="2.60.120.650">
    <property type="entry name" value="Cupin"/>
    <property type="match status" value="1"/>
</dbReference>
<evidence type="ECO:0000259" key="2">
    <source>
        <dbReference type="PROSITE" id="PS51184"/>
    </source>
</evidence>
<dbReference type="InterPro" id="IPR036770">
    <property type="entry name" value="Ankyrin_rpt-contain_sf"/>
</dbReference>
<organism evidence="3 5">
    <name type="scientific">Plasmodiophora brassicae</name>
    <name type="common">Clubroot disease agent</name>
    <dbReference type="NCBI Taxonomy" id="37360"/>
    <lineage>
        <taxon>Eukaryota</taxon>
        <taxon>Sar</taxon>
        <taxon>Rhizaria</taxon>
        <taxon>Endomyxa</taxon>
        <taxon>Phytomyxea</taxon>
        <taxon>Plasmodiophorida</taxon>
        <taxon>Plasmodiophoridae</taxon>
        <taxon>Plasmodiophora</taxon>
    </lineage>
</organism>
<dbReference type="SMART" id="SM00558">
    <property type="entry name" value="JmjC"/>
    <property type="match status" value="1"/>
</dbReference>
<dbReference type="GO" id="GO:0005737">
    <property type="term" value="C:cytoplasm"/>
    <property type="evidence" value="ECO:0007669"/>
    <property type="project" value="TreeGrafter"/>
</dbReference>
<evidence type="ECO:0000313" key="6">
    <source>
        <dbReference type="Proteomes" id="UP000290189"/>
    </source>
</evidence>
<dbReference type="EMBL" id="OVEO01000009">
    <property type="protein sequence ID" value="SPQ98436.1"/>
    <property type="molecule type" value="Genomic_DNA"/>
</dbReference>
<feature type="repeat" description="ANK" evidence="1">
    <location>
        <begin position="124"/>
        <end position="156"/>
    </location>
</feature>
<dbReference type="PANTHER" id="PTHR12480">
    <property type="entry name" value="ARGININE DEMETHYLASE AND LYSYL-HYDROXYLASE JMJD"/>
    <property type="match status" value="1"/>
</dbReference>
<keyword evidence="5" id="KW-1185">Reference proteome</keyword>
<dbReference type="InterPro" id="IPR003347">
    <property type="entry name" value="JmjC_dom"/>
</dbReference>
<dbReference type="SUPFAM" id="SSF51197">
    <property type="entry name" value="Clavaminate synthase-like"/>
    <property type="match status" value="1"/>
</dbReference>
<dbReference type="PROSITE" id="PS50088">
    <property type="entry name" value="ANK_REPEAT"/>
    <property type="match status" value="1"/>
</dbReference>
<dbReference type="InterPro" id="IPR002110">
    <property type="entry name" value="Ankyrin_rpt"/>
</dbReference>
<proteinExistence type="predicted"/>
<gene>
    <name evidence="3" type="ORF">PBRA_009146</name>
    <name evidence="4" type="ORF">PLBR_LOCUS5651</name>
</gene>
<dbReference type="OMA" id="PSILMIF"/>
<feature type="domain" description="JmjC" evidence="2">
    <location>
        <begin position="263"/>
        <end position="430"/>
    </location>
</feature>
<evidence type="ECO:0000313" key="4">
    <source>
        <dbReference type="EMBL" id="SPQ98436.1"/>
    </source>
</evidence>
<dbReference type="AlphaFoldDB" id="A0A0G4J4W2"/>
<dbReference type="PANTHER" id="PTHR12480:SF35">
    <property type="entry name" value="TRANSCRIPTION FACTOR JUMONJI, JMJC DOMAIN-CONTAINING PROTEIN"/>
    <property type="match status" value="1"/>
</dbReference>
<name>A0A0G4J4W2_PLABS</name>
<reference evidence="4 6" key="2">
    <citation type="submission" date="2018-03" db="EMBL/GenBank/DDBJ databases">
        <authorList>
            <person name="Fogelqvist J."/>
        </authorList>
    </citation>
    <scope>NUCLEOTIDE SEQUENCE [LARGE SCALE GENOMIC DNA]</scope>
</reference>
<sequence>MSSTSALVGIGVVTVALLCRWAPILVTTSGPASPARSSADVMRIWADHDWSAGTTSLPISQESLLAKRVLSKSFDGLPPNLHVQDDTVPVALLRAHLNAGRHMRLRDMCPTAGACDLQGADPDHGLTPLHMAAMRDDRSSIAYLMALGADPDAIDRAGRQYRNLSFTNFVRNARRAAEERGSTCQLPEVNLAGLGRADLDRSWAEIRRLAHEGEPVAIRGLLGAYERSDVLDWDLDTFLTRHGHVPVNVGDVPYAQYFGLPIQSMPLSTYVASLAPGSASYVFAKDDGICRDALQILDRFARDALPPYFVSPAALGSDAVHFYLGNKGSGAPFHLHSDAVNLLAHGSKTWFVTPPPQSVYSRTPIGEFAANGTSGIESLRCEQNPGDAIYIPFDWGHAVLNNEDSTFGFAVELLNKRDSLHFLRPSSQLPAGQ</sequence>
<dbReference type="Pfam" id="PF00023">
    <property type="entry name" value="Ank"/>
    <property type="match status" value="1"/>
</dbReference>
<evidence type="ECO:0000313" key="5">
    <source>
        <dbReference type="Proteomes" id="UP000039324"/>
    </source>
</evidence>
<dbReference type="Gene3D" id="1.25.40.20">
    <property type="entry name" value="Ankyrin repeat-containing domain"/>
    <property type="match status" value="1"/>
</dbReference>
<dbReference type="OrthoDB" id="438164at2759"/>
<dbReference type="STRING" id="37360.A0A0G4J4W2"/>
<dbReference type="EMBL" id="CDSF01000132">
    <property type="protein sequence ID" value="CEP02562.1"/>
    <property type="molecule type" value="Genomic_DNA"/>
</dbReference>
<reference evidence="3 5" key="1">
    <citation type="submission" date="2015-02" db="EMBL/GenBank/DDBJ databases">
        <authorList>
            <person name="Chooi Y.-H."/>
        </authorList>
    </citation>
    <scope>NUCLEOTIDE SEQUENCE [LARGE SCALE GENOMIC DNA]</scope>
    <source>
        <strain evidence="3">E3</strain>
    </source>
</reference>
<keyword evidence="4" id="KW-0496">Mitochondrion</keyword>
<dbReference type="Proteomes" id="UP000290189">
    <property type="component" value="Unassembled WGS sequence"/>
</dbReference>
<dbReference type="InterPro" id="IPR050910">
    <property type="entry name" value="JMJD6_ArgDemeth/LysHydrox"/>
</dbReference>
<dbReference type="PROSITE" id="PS51184">
    <property type="entry name" value="JMJC"/>
    <property type="match status" value="1"/>
</dbReference>
<accession>A0A0G4J4W2</accession>
<evidence type="ECO:0000256" key="1">
    <source>
        <dbReference type="PROSITE-ProRule" id="PRU00023"/>
    </source>
</evidence>
<evidence type="ECO:0000313" key="3">
    <source>
        <dbReference type="EMBL" id="CEP02562.1"/>
    </source>
</evidence>
<protein>
    <recommendedName>
        <fullName evidence="2">JmjC domain-containing protein</fullName>
    </recommendedName>
</protein>
<geneLocation type="mitochondrion" evidence="4"/>
<dbReference type="SMART" id="SM00248">
    <property type="entry name" value="ANK"/>
    <property type="match status" value="1"/>
</dbReference>
<dbReference type="SUPFAM" id="SSF48403">
    <property type="entry name" value="Ankyrin repeat"/>
    <property type="match status" value="1"/>
</dbReference>
<keyword evidence="1" id="KW-0040">ANK repeat</keyword>
<dbReference type="Proteomes" id="UP000039324">
    <property type="component" value="Unassembled WGS sequence"/>
</dbReference>